<name>A0A7S3XBY6_9CHLO</name>
<dbReference type="PANTHER" id="PTHR45614">
    <property type="entry name" value="MYB PROTEIN-RELATED"/>
    <property type="match status" value="1"/>
</dbReference>
<evidence type="ECO:0000313" key="11">
    <source>
        <dbReference type="EMBL" id="CAE0606286.1"/>
    </source>
</evidence>
<dbReference type="GO" id="GO:0005634">
    <property type="term" value="C:nucleus"/>
    <property type="evidence" value="ECO:0007669"/>
    <property type="project" value="UniProtKB-SubCell"/>
</dbReference>
<keyword evidence="3" id="KW-0805">Transcription regulation</keyword>
<dbReference type="FunFam" id="1.10.10.60:FF:000016">
    <property type="entry name" value="Transcriptional activator Myb isoform A"/>
    <property type="match status" value="1"/>
</dbReference>
<dbReference type="Gene3D" id="1.10.10.60">
    <property type="entry name" value="Homeodomain-like"/>
    <property type="match status" value="3"/>
</dbReference>
<dbReference type="Pfam" id="PF00249">
    <property type="entry name" value="Myb_DNA-binding"/>
    <property type="match status" value="3"/>
</dbReference>
<evidence type="ECO:0000256" key="6">
    <source>
        <dbReference type="ARBA" id="ARBA00023242"/>
    </source>
</evidence>
<sequence>MATSNEGESGDQHPCETQEKPKDLPPVEGNIGKPKRRSSKGGWTDQEDETLRRAVQLYQGKNWKKIAEFFDDRTDVQCLHRWQKVLNPELIKEPWTAEEDRRIVELVKEHGPKKWSLIASKLPGRIGKQCRERWHNHLNPDIKHDAWSLEEDCQLVQAHHDMGNRWAELSKRIPGRTDNAIKNHWNSTLKRKVEKLKSENKTIEQILKVIREEPRNMIMASRTASGILLAKPASTGVQKHATVAKQDAKVAKASQLTKHPVINRKAGEVQKKNPPTREKYKSGKAKKDATSVASHQPGIVAGNHAPLPFGNLGLPPTWEPMSPPLASAFSSPYPNMPASFRSAEDLTKLRQGMADRDNLGTATPHFDSDIMQEILDLEFTPGILRAAMNSPLGVSHGMLPLSSPRAAKFGSPRSPQSRLKEAAQSFGATPSIVRRHRTRPCTDGSTPKPRSCDLAKALFASPQTAMQPKAQSEKEPCTSGRRAMEYIWDKDTPTGTLDLSLLCSPPTLLNGTPWALEKTVPGMTSGIFSDSHLAQISIPPQMQEWRGSQKHVGTSTTPARSVAQPKGLSNLAGEHADKKQRTEMPHSSTYPSFRSDYSVVGANKENAGKCAVKGPDQLFGKASVEKPSCSVPNDENRQPSGKVLQELN</sequence>
<protein>
    <submittedName>
        <fullName evidence="11">Uncharacterized protein</fullName>
    </submittedName>
</protein>
<dbReference type="AlphaFoldDB" id="A0A7S3XBY6"/>
<feature type="region of interest" description="Disordered" evidence="8">
    <location>
        <begin position="622"/>
        <end position="648"/>
    </location>
</feature>
<reference evidence="11" key="1">
    <citation type="submission" date="2021-01" db="EMBL/GenBank/DDBJ databases">
        <authorList>
            <person name="Corre E."/>
            <person name="Pelletier E."/>
            <person name="Niang G."/>
            <person name="Scheremetjew M."/>
            <person name="Finn R."/>
            <person name="Kale V."/>
            <person name="Holt S."/>
            <person name="Cochrane G."/>
            <person name="Meng A."/>
            <person name="Brown T."/>
            <person name="Cohen L."/>
        </authorList>
    </citation>
    <scope>NUCLEOTIDE SEQUENCE</scope>
    <source>
        <strain evidence="11">CCMP1897</strain>
    </source>
</reference>
<feature type="domain" description="HTH myb-type" evidence="10">
    <location>
        <begin position="87"/>
        <end position="142"/>
    </location>
</feature>
<evidence type="ECO:0000256" key="8">
    <source>
        <dbReference type="SAM" id="MobiDB-lite"/>
    </source>
</evidence>
<dbReference type="InterPro" id="IPR009057">
    <property type="entry name" value="Homeodomain-like_sf"/>
</dbReference>
<dbReference type="SUPFAM" id="SSF46689">
    <property type="entry name" value="Homeodomain-like"/>
    <property type="match status" value="2"/>
</dbReference>
<dbReference type="InterPro" id="IPR001005">
    <property type="entry name" value="SANT/Myb"/>
</dbReference>
<accession>A0A7S3XBY6</accession>
<feature type="domain" description="HTH myb-type" evidence="10">
    <location>
        <begin position="143"/>
        <end position="193"/>
    </location>
</feature>
<comment type="subcellular location">
    <subcellularLocation>
        <location evidence="1">Nucleus</location>
    </subcellularLocation>
</comment>
<dbReference type="PROSITE" id="PS51294">
    <property type="entry name" value="HTH_MYB"/>
    <property type="match status" value="3"/>
</dbReference>
<dbReference type="PROSITE" id="PS50090">
    <property type="entry name" value="MYB_LIKE"/>
    <property type="match status" value="3"/>
</dbReference>
<feature type="compositionally biased region" description="Basic and acidic residues" evidence="8">
    <location>
        <begin position="574"/>
        <end position="584"/>
    </location>
</feature>
<dbReference type="InterPro" id="IPR050560">
    <property type="entry name" value="MYB_TF"/>
</dbReference>
<feature type="domain" description="HTH myb-type" evidence="10">
    <location>
        <begin position="35"/>
        <end position="86"/>
    </location>
</feature>
<dbReference type="FunFam" id="1.10.10.60:FF:000010">
    <property type="entry name" value="Transcriptional activator Myb isoform A"/>
    <property type="match status" value="1"/>
</dbReference>
<feature type="coiled-coil region" evidence="7">
    <location>
        <begin position="186"/>
        <end position="213"/>
    </location>
</feature>
<organism evidence="11">
    <name type="scientific">Picocystis salinarum</name>
    <dbReference type="NCBI Taxonomy" id="88271"/>
    <lineage>
        <taxon>Eukaryota</taxon>
        <taxon>Viridiplantae</taxon>
        <taxon>Chlorophyta</taxon>
        <taxon>Picocystophyceae</taxon>
        <taxon>Picocystales</taxon>
        <taxon>Picocystaceae</taxon>
        <taxon>Picocystis</taxon>
    </lineage>
</organism>
<keyword evidence="2" id="KW-0677">Repeat</keyword>
<evidence type="ECO:0000259" key="10">
    <source>
        <dbReference type="PROSITE" id="PS51294"/>
    </source>
</evidence>
<keyword evidence="4" id="KW-0238">DNA-binding</keyword>
<keyword evidence="7" id="KW-0175">Coiled coil</keyword>
<dbReference type="CDD" id="cd00167">
    <property type="entry name" value="SANT"/>
    <property type="match status" value="3"/>
</dbReference>
<dbReference type="SMART" id="SM00717">
    <property type="entry name" value="SANT"/>
    <property type="match status" value="3"/>
</dbReference>
<evidence type="ECO:0000256" key="4">
    <source>
        <dbReference type="ARBA" id="ARBA00023125"/>
    </source>
</evidence>
<dbReference type="PANTHER" id="PTHR45614:SF232">
    <property type="entry name" value="TRANSCRIPTION FACTOR MYB3R-2"/>
    <property type="match status" value="1"/>
</dbReference>
<proteinExistence type="predicted"/>
<dbReference type="GO" id="GO:0000981">
    <property type="term" value="F:DNA-binding transcription factor activity, RNA polymerase II-specific"/>
    <property type="evidence" value="ECO:0007669"/>
    <property type="project" value="TreeGrafter"/>
</dbReference>
<evidence type="ECO:0000256" key="1">
    <source>
        <dbReference type="ARBA" id="ARBA00004123"/>
    </source>
</evidence>
<feature type="compositionally biased region" description="Basic and acidic residues" evidence="8">
    <location>
        <begin position="265"/>
        <end position="289"/>
    </location>
</feature>
<dbReference type="InterPro" id="IPR017930">
    <property type="entry name" value="Myb_dom"/>
</dbReference>
<gene>
    <name evidence="11" type="ORF">PSAL00342_LOCUS102</name>
</gene>
<feature type="region of interest" description="Disordered" evidence="8">
    <location>
        <begin position="264"/>
        <end position="291"/>
    </location>
</feature>
<feature type="compositionally biased region" description="Basic and acidic residues" evidence="8">
    <location>
        <begin position="10"/>
        <end position="25"/>
    </location>
</feature>
<feature type="region of interest" description="Disordered" evidence="8">
    <location>
        <begin position="551"/>
        <end position="592"/>
    </location>
</feature>
<evidence type="ECO:0000256" key="3">
    <source>
        <dbReference type="ARBA" id="ARBA00023015"/>
    </source>
</evidence>
<keyword evidence="5" id="KW-0804">Transcription</keyword>
<feature type="region of interest" description="Disordered" evidence="8">
    <location>
        <begin position="1"/>
        <end position="46"/>
    </location>
</feature>
<feature type="domain" description="Myb-like" evidence="9">
    <location>
        <begin position="139"/>
        <end position="189"/>
    </location>
</feature>
<keyword evidence="6" id="KW-0539">Nucleus</keyword>
<dbReference type="EMBL" id="HBIS01000130">
    <property type="protein sequence ID" value="CAE0606286.1"/>
    <property type="molecule type" value="Transcribed_RNA"/>
</dbReference>
<evidence type="ECO:0000256" key="2">
    <source>
        <dbReference type="ARBA" id="ARBA00022737"/>
    </source>
</evidence>
<feature type="domain" description="Myb-like" evidence="9">
    <location>
        <begin position="35"/>
        <end position="86"/>
    </location>
</feature>
<evidence type="ECO:0000259" key="9">
    <source>
        <dbReference type="PROSITE" id="PS50090"/>
    </source>
</evidence>
<dbReference type="GO" id="GO:0000978">
    <property type="term" value="F:RNA polymerase II cis-regulatory region sequence-specific DNA binding"/>
    <property type="evidence" value="ECO:0007669"/>
    <property type="project" value="TreeGrafter"/>
</dbReference>
<evidence type="ECO:0000256" key="7">
    <source>
        <dbReference type="SAM" id="Coils"/>
    </source>
</evidence>
<evidence type="ECO:0000256" key="5">
    <source>
        <dbReference type="ARBA" id="ARBA00023163"/>
    </source>
</evidence>
<feature type="domain" description="Myb-like" evidence="9">
    <location>
        <begin position="87"/>
        <end position="138"/>
    </location>
</feature>